<evidence type="ECO:0000259" key="1">
    <source>
        <dbReference type="Pfam" id="PF12728"/>
    </source>
</evidence>
<dbReference type="EMBL" id="CATKSH010000012">
    <property type="protein sequence ID" value="CAI9121209.1"/>
    <property type="molecule type" value="Genomic_DNA"/>
</dbReference>
<sequence>MTSQNEPLYAAPETIRKMFGLSPATIYRLIERGEITSAKIGKSRRILVASMHAYFERNRETKAA</sequence>
<dbReference type="GO" id="GO:0003677">
    <property type="term" value="F:DNA binding"/>
    <property type="evidence" value="ECO:0007669"/>
    <property type="project" value="InterPro"/>
</dbReference>
<dbReference type="NCBIfam" id="TIGR01764">
    <property type="entry name" value="excise"/>
    <property type="match status" value="1"/>
</dbReference>
<comment type="caution">
    <text evidence="2">The sequence shown here is derived from an EMBL/GenBank/DDBJ whole genome shotgun (WGS) entry which is preliminary data.</text>
</comment>
<proteinExistence type="predicted"/>
<name>A0AA35UJ15_9PROT</name>
<dbReference type="Pfam" id="PF12728">
    <property type="entry name" value="HTH_17"/>
    <property type="match status" value="1"/>
</dbReference>
<dbReference type="InterPro" id="IPR010093">
    <property type="entry name" value="SinI_DNA-bd"/>
</dbReference>
<reference evidence="2" key="1">
    <citation type="submission" date="2023-03" db="EMBL/GenBank/DDBJ databases">
        <authorList>
            <person name="Cleenwerck I."/>
        </authorList>
    </citation>
    <scope>NUCLEOTIDE SEQUENCE</scope>
    <source>
        <strain evidence="2">LMG 32879</strain>
    </source>
</reference>
<dbReference type="AlphaFoldDB" id="A0AA35UJ15"/>
<evidence type="ECO:0000313" key="3">
    <source>
        <dbReference type="Proteomes" id="UP001176960"/>
    </source>
</evidence>
<protein>
    <submittedName>
        <fullName evidence="2">Helix-turn-helix domain-containing protein</fullName>
    </submittedName>
</protein>
<organism evidence="2 3">
    <name type="scientific">Brytella acorum</name>
    <dbReference type="NCBI Taxonomy" id="2959299"/>
    <lineage>
        <taxon>Bacteria</taxon>
        <taxon>Pseudomonadati</taxon>
        <taxon>Pseudomonadota</taxon>
        <taxon>Alphaproteobacteria</taxon>
        <taxon>Acetobacterales</taxon>
        <taxon>Acetobacteraceae</taxon>
        <taxon>Brytella</taxon>
    </lineage>
</organism>
<dbReference type="InterPro" id="IPR041657">
    <property type="entry name" value="HTH_17"/>
</dbReference>
<keyword evidence="3" id="KW-1185">Reference proteome</keyword>
<evidence type="ECO:0000313" key="2">
    <source>
        <dbReference type="EMBL" id="CAI9121209.1"/>
    </source>
</evidence>
<dbReference type="Proteomes" id="UP001176960">
    <property type="component" value="Unassembled WGS sequence"/>
</dbReference>
<dbReference type="RefSeq" id="WP_289842871.1">
    <property type="nucleotide sequence ID" value="NZ_CATKSH010000012.1"/>
</dbReference>
<gene>
    <name evidence="2" type="ORF">LMG32879_002055</name>
</gene>
<accession>A0AA35UJ15</accession>
<feature type="domain" description="Helix-turn-helix" evidence="1">
    <location>
        <begin position="16"/>
        <end position="59"/>
    </location>
</feature>